<protein>
    <submittedName>
        <fullName evidence="1">Uncharacterized protein</fullName>
    </submittedName>
</protein>
<keyword evidence="2" id="KW-1185">Reference proteome</keyword>
<evidence type="ECO:0000313" key="2">
    <source>
        <dbReference type="Proteomes" id="UP001066276"/>
    </source>
</evidence>
<accession>A0AAV7PIB5</accession>
<evidence type="ECO:0000313" key="1">
    <source>
        <dbReference type="EMBL" id="KAJ1126589.1"/>
    </source>
</evidence>
<name>A0AAV7PIB5_PLEWA</name>
<proteinExistence type="predicted"/>
<reference evidence="1" key="1">
    <citation type="journal article" date="2022" name="bioRxiv">
        <title>Sequencing and chromosome-scale assembly of the giantPleurodeles waltlgenome.</title>
        <authorList>
            <person name="Brown T."/>
            <person name="Elewa A."/>
            <person name="Iarovenko S."/>
            <person name="Subramanian E."/>
            <person name="Araus A.J."/>
            <person name="Petzold A."/>
            <person name="Susuki M."/>
            <person name="Suzuki K.-i.T."/>
            <person name="Hayashi T."/>
            <person name="Toyoda A."/>
            <person name="Oliveira C."/>
            <person name="Osipova E."/>
            <person name="Leigh N.D."/>
            <person name="Simon A."/>
            <person name="Yun M.H."/>
        </authorList>
    </citation>
    <scope>NUCLEOTIDE SEQUENCE</scope>
    <source>
        <strain evidence="1">20211129_DDA</strain>
        <tissue evidence="1">Liver</tissue>
    </source>
</reference>
<dbReference type="EMBL" id="JANPWB010000011">
    <property type="protein sequence ID" value="KAJ1126589.1"/>
    <property type="molecule type" value="Genomic_DNA"/>
</dbReference>
<dbReference type="AlphaFoldDB" id="A0AAV7PIB5"/>
<gene>
    <name evidence="1" type="ORF">NDU88_004996</name>
</gene>
<organism evidence="1 2">
    <name type="scientific">Pleurodeles waltl</name>
    <name type="common">Iberian ribbed newt</name>
    <dbReference type="NCBI Taxonomy" id="8319"/>
    <lineage>
        <taxon>Eukaryota</taxon>
        <taxon>Metazoa</taxon>
        <taxon>Chordata</taxon>
        <taxon>Craniata</taxon>
        <taxon>Vertebrata</taxon>
        <taxon>Euteleostomi</taxon>
        <taxon>Amphibia</taxon>
        <taxon>Batrachia</taxon>
        <taxon>Caudata</taxon>
        <taxon>Salamandroidea</taxon>
        <taxon>Salamandridae</taxon>
        <taxon>Pleurodelinae</taxon>
        <taxon>Pleurodeles</taxon>
    </lineage>
</organism>
<sequence length="340" mass="33553">MSKASTIPEECEEGPDRDFKMKCTLSDILQIVESFLGPDGPLGDLTGGLLDSVTGIATGLLSAPLGIVNSVMETLPLDMVTDLVGGVIEAPLGVVNSVMDSLPLGMVTDIIGGVVEAPLGIVNSVLGEEGPLGIVGDLVGEVTQVLDAPLSIVTSLTEGEGLLGAVTQVVDTPLELVSGVLEGVASLDMATDLLEGVTQGVTSLVETGVLQTATSGLESITDLVGAPLEIANGIMGALDVAGDGGFVGGAVGALSGASPVNDAVVGITNTLPAEKILSGGLLSSVGGQLSGSGLTGMIRGGGTFDLPIGADGLTGGLLQQKSGVPGKVSRNGLLPKRILG</sequence>
<dbReference type="Proteomes" id="UP001066276">
    <property type="component" value="Chromosome 7"/>
</dbReference>
<comment type="caution">
    <text evidence="1">The sequence shown here is derived from an EMBL/GenBank/DDBJ whole genome shotgun (WGS) entry which is preliminary data.</text>
</comment>